<sequence length="204" mass="23658">MDNEKDTPSSLLTNDTDWHNNACLNYMPDHSTAYTEGYRRAADILIHHINETGRNQDFLVYPIVFLYRHHIELLIKQTIKSALLLTAEPSKYTYKKDSHDLNALWLFARKRIMEVDERYKPSDFKKIDDVVSELHKVDGSATDFRYARHKDGTRSLETLSYINTRRFGERMQAASDVLDGIDEGLCYLIDLDNEMYAQCGTPEG</sequence>
<evidence type="ECO:0000313" key="1">
    <source>
        <dbReference type="EMBL" id="ARJ44420.1"/>
    </source>
</evidence>
<reference evidence="1 2" key="1">
    <citation type="submission" date="2017-02" db="EMBL/GenBank/DDBJ databases">
        <title>Complete genome sequence of the drought resistance-promoting endophyte Pantoea alhagi LTYR-11Z.</title>
        <authorList>
            <person name="Zhang L."/>
        </authorList>
    </citation>
    <scope>NUCLEOTIDE SEQUENCE [LARGE SCALE GENOMIC DNA]</scope>
    <source>
        <strain evidence="1 2">LTYR-11Z</strain>
        <plasmid evidence="2">Plasmid ppaltyr11z</plasmid>
    </source>
</reference>
<geneLocation type="plasmid" evidence="2">
    <name>ppaltyr11z</name>
</geneLocation>
<protein>
    <recommendedName>
        <fullName evidence="3">HEPN domain-containing protein</fullName>
    </recommendedName>
</protein>
<gene>
    <name evidence="1" type="ORF">B1H58_20605</name>
</gene>
<proteinExistence type="predicted"/>
<keyword evidence="1" id="KW-0614">Plasmid</keyword>
<organism evidence="1 2">
    <name type="scientific">Pantoea alhagi</name>
    <dbReference type="NCBI Taxonomy" id="1891675"/>
    <lineage>
        <taxon>Bacteria</taxon>
        <taxon>Pseudomonadati</taxon>
        <taxon>Pseudomonadota</taxon>
        <taxon>Gammaproteobacteria</taxon>
        <taxon>Enterobacterales</taxon>
        <taxon>Erwiniaceae</taxon>
        <taxon>Pantoea</taxon>
    </lineage>
</organism>
<name>A0A1W6BBG3_9GAMM</name>
<accession>A0A1W6BBG3</accession>
<dbReference type="AlphaFoldDB" id="A0A1W6BBG3"/>
<evidence type="ECO:0000313" key="2">
    <source>
        <dbReference type="Proteomes" id="UP000192900"/>
    </source>
</evidence>
<keyword evidence="2" id="KW-1185">Reference proteome</keyword>
<dbReference type="Proteomes" id="UP000192900">
    <property type="component" value="Plasmid pPALTYR11Z"/>
</dbReference>
<evidence type="ECO:0008006" key="3">
    <source>
        <dbReference type="Google" id="ProtNLM"/>
    </source>
</evidence>
<dbReference type="OrthoDB" id="9181631at2"/>
<dbReference type="RefSeq" id="WP_085072432.1">
    <property type="nucleotide sequence ID" value="NZ_CP019707.1"/>
</dbReference>
<dbReference type="KEGG" id="palh:B1H58_20605"/>
<dbReference type="EMBL" id="CP019707">
    <property type="protein sequence ID" value="ARJ44420.1"/>
    <property type="molecule type" value="Genomic_DNA"/>
</dbReference>